<dbReference type="InterPro" id="IPR036259">
    <property type="entry name" value="MFS_trans_sf"/>
</dbReference>
<dbReference type="AlphaFoldDB" id="A0A507CGB0"/>
<dbReference type="PANTHER" id="PTHR43791">
    <property type="entry name" value="PERMEASE-RELATED"/>
    <property type="match status" value="1"/>
</dbReference>
<evidence type="ECO:0000256" key="5">
    <source>
        <dbReference type="ARBA" id="ARBA00023136"/>
    </source>
</evidence>
<sequence>MAKLGPKETLIVEEIVPDWTPEEEIAVIKKIDWYLLPLVLAIHFMASMDAGNLGQARAYSLDAQTGLGRMERDLGMVSGDFNNLSSVNYIVLLFLEPVSNFFLMKFKPHIWLSRIMITWGICATVTSVVTDFPGLLICRVFLGISEAGLTPGLMLAFSYWYSPRELLNRVATLHIAGSIVSFLSAITAGLVFYLDSPTSPAWRWLFLIEGAPSIILGIFCIILFPDGPEVATFLTPRGRRIAIERLKLADPASRKGRDFVWKDALPVYTKLETWLHIAALLLSLLPAVTMKFFMPTLLAQVGFTGASIQYATIPPHAFGVVAVIIVSWIVYRVDDRSIVHIVGNLAGAVGYVVLAFSQSATLSYGKSVLALAASGSNVAGILGSQLYRAKDAPRYTNAHLIVAGALCVSALVVLTLRIIYMVKNSHIKARIEQKKLMGEKPSDADTFVYPL</sequence>
<dbReference type="STRING" id="1806994.A0A507CGB0"/>
<dbReference type="InterPro" id="IPR011701">
    <property type="entry name" value="MFS"/>
</dbReference>
<feature type="transmembrane region" description="Helical" evidence="6">
    <location>
        <begin position="201"/>
        <end position="224"/>
    </location>
</feature>
<protein>
    <recommendedName>
        <fullName evidence="7">Major facilitator superfamily (MFS) profile domain-containing protein</fullName>
    </recommendedName>
</protein>
<dbReference type="InterPro" id="IPR020846">
    <property type="entry name" value="MFS_dom"/>
</dbReference>
<dbReference type="RefSeq" id="XP_031026859.1">
    <property type="nucleotide sequence ID" value="XM_031167253.1"/>
</dbReference>
<keyword evidence="3 6" id="KW-0812">Transmembrane</keyword>
<keyword evidence="5 6" id="KW-0472">Membrane</keyword>
<dbReference type="Pfam" id="PF07690">
    <property type="entry name" value="MFS_1"/>
    <property type="match status" value="1"/>
</dbReference>
<evidence type="ECO:0000256" key="6">
    <source>
        <dbReference type="SAM" id="Phobius"/>
    </source>
</evidence>
<accession>A0A507CGB0</accession>
<reference evidence="8 9" key="1">
    <citation type="journal article" date="2019" name="Sci. Rep.">
        <title>Comparative genomics of chytrid fungi reveal insights into the obligate biotrophic and pathogenic lifestyle of Synchytrium endobioticum.</title>
        <authorList>
            <person name="van de Vossenberg B.T.L.H."/>
            <person name="Warris S."/>
            <person name="Nguyen H.D.T."/>
            <person name="van Gent-Pelzer M.P.E."/>
            <person name="Joly D.L."/>
            <person name="van de Geest H.C."/>
            <person name="Bonants P.J.M."/>
            <person name="Smith D.S."/>
            <person name="Levesque C.A."/>
            <person name="van der Lee T.A.J."/>
        </authorList>
    </citation>
    <scope>NUCLEOTIDE SEQUENCE [LARGE SCALE GENOMIC DNA]</scope>
    <source>
        <strain evidence="8 9">JEL517</strain>
    </source>
</reference>
<evidence type="ECO:0000313" key="8">
    <source>
        <dbReference type="EMBL" id="TPX36645.1"/>
    </source>
</evidence>
<feature type="transmembrane region" description="Helical" evidence="6">
    <location>
        <begin position="337"/>
        <end position="356"/>
    </location>
</feature>
<feature type="transmembrane region" description="Helical" evidence="6">
    <location>
        <begin position="173"/>
        <end position="194"/>
    </location>
</feature>
<dbReference type="EMBL" id="QEAO01000004">
    <property type="protein sequence ID" value="TPX36645.1"/>
    <property type="molecule type" value="Genomic_DNA"/>
</dbReference>
<dbReference type="GO" id="GO:0022857">
    <property type="term" value="F:transmembrane transporter activity"/>
    <property type="evidence" value="ECO:0007669"/>
    <property type="project" value="InterPro"/>
</dbReference>
<organism evidence="8 9">
    <name type="scientific">Synchytrium microbalum</name>
    <dbReference type="NCBI Taxonomy" id="1806994"/>
    <lineage>
        <taxon>Eukaryota</taxon>
        <taxon>Fungi</taxon>
        <taxon>Fungi incertae sedis</taxon>
        <taxon>Chytridiomycota</taxon>
        <taxon>Chytridiomycota incertae sedis</taxon>
        <taxon>Chytridiomycetes</taxon>
        <taxon>Synchytriales</taxon>
        <taxon>Synchytriaceae</taxon>
        <taxon>Synchytrium</taxon>
    </lineage>
</organism>
<evidence type="ECO:0000256" key="3">
    <source>
        <dbReference type="ARBA" id="ARBA00022692"/>
    </source>
</evidence>
<proteinExistence type="predicted"/>
<evidence type="ECO:0000256" key="4">
    <source>
        <dbReference type="ARBA" id="ARBA00022989"/>
    </source>
</evidence>
<feature type="transmembrane region" description="Helical" evidence="6">
    <location>
        <begin position="310"/>
        <end position="331"/>
    </location>
</feature>
<dbReference type="GeneID" id="42002550"/>
<dbReference type="Gene3D" id="1.20.1250.20">
    <property type="entry name" value="MFS general substrate transporter like domains"/>
    <property type="match status" value="1"/>
</dbReference>
<evidence type="ECO:0000313" key="9">
    <source>
        <dbReference type="Proteomes" id="UP000319731"/>
    </source>
</evidence>
<evidence type="ECO:0000256" key="2">
    <source>
        <dbReference type="ARBA" id="ARBA00022448"/>
    </source>
</evidence>
<keyword evidence="9" id="KW-1185">Reference proteome</keyword>
<dbReference type="PROSITE" id="PS50850">
    <property type="entry name" value="MFS"/>
    <property type="match status" value="1"/>
</dbReference>
<evidence type="ECO:0000259" key="7">
    <source>
        <dbReference type="PROSITE" id="PS50850"/>
    </source>
</evidence>
<dbReference type="Proteomes" id="UP000319731">
    <property type="component" value="Unassembled WGS sequence"/>
</dbReference>
<dbReference type="OrthoDB" id="2985014at2759"/>
<keyword evidence="2" id="KW-0813">Transport</keyword>
<dbReference type="PANTHER" id="PTHR43791:SF36">
    <property type="entry name" value="TRANSPORTER, PUTATIVE (AFU_ORTHOLOGUE AFUA_6G08340)-RELATED"/>
    <property type="match status" value="1"/>
</dbReference>
<dbReference type="SUPFAM" id="SSF103473">
    <property type="entry name" value="MFS general substrate transporter"/>
    <property type="match status" value="1"/>
</dbReference>
<dbReference type="GO" id="GO:0016020">
    <property type="term" value="C:membrane"/>
    <property type="evidence" value="ECO:0007669"/>
    <property type="project" value="UniProtKB-SubCell"/>
</dbReference>
<comment type="subcellular location">
    <subcellularLocation>
        <location evidence="1">Membrane</location>
        <topology evidence="1">Multi-pass membrane protein</topology>
    </subcellularLocation>
</comment>
<name>A0A507CGB0_9FUNG</name>
<feature type="transmembrane region" description="Helical" evidence="6">
    <location>
        <begin position="399"/>
        <end position="420"/>
    </location>
</feature>
<feature type="domain" description="Major facilitator superfamily (MFS) profile" evidence="7">
    <location>
        <begin position="35"/>
        <end position="451"/>
    </location>
</feature>
<feature type="transmembrane region" description="Helical" evidence="6">
    <location>
        <begin position="136"/>
        <end position="161"/>
    </location>
</feature>
<keyword evidence="4 6" id="KW-1133">Transmembrane helix</keyword>
<evidence type="ECO:0000256" key="1">
    <source>
        <dbReference type="ARBA" id="ARBA00004141"/>
    </source>
</evidence>
<feature type="transmembrane region" description="Helical" evidence="6">
    <location>
        <begin position="110"/>
        <end position="129"/>
    </location>
</feature>
<comment type="caution">
    <text evidence="8">The sequence shown here is derived from an EMBL/GenBank/DDBJ whole genome shotgun (WGS) entry which is preliminary data.</text>
</comment>
<gene>
    <name evidence="8" type="ORF">SmJEL517_g01325</name>
</gene>
<feature type="transmembrane region" description="Helical" evidence="6">
    <location>
        <begin position="274"/>
        <end position="298"/>
    </location>
</feature>